<accession>A0A929QSV9</accession>
<evidence type="ECO:0000313" key="2">
    <source>
        <dbReference type="EMBL" id="MBF0934190.1"/>
    </source>
</evidence>
<dbReference type="InterPro" id="IPR010572">
    <property type="entry name" value="Tail_dom"/>
</dbReference>
<dbReference type="InterPro" id="IPR007119">
    <property type="entry name" value="Phage_tail_spike_N"/>
</dbReference>
<dbReference type="Proteomes" id="UP000757900">
    <property type="component" value="Unassembled WGS sequence"/>
</dbReference>
<evidence type="ECO:0000313" key="3">
    <source>
        <dbReference type="Proteomes" id="UP000757900"/>
    </source>
</evidence>
<protein>
    <submittedName>
        <fullName evidence="2">Phage tail protein</fullName>
    </submittedName>
</protein>
<gene>
    <name evidence="2" type="ORF">HXK00_00930</name>
</gene>
<organism evidence="2 3">
    <name type="scientific">Abiotrophia defectiva</name>
    <name type="common">Streptococcus defectivus</name>
    <dbReference type="NCBI Taxonomy" id="46125"/>
    <lineage>
        <taxon>Bacteria</taxon>
        <taxon>Bacillati</taxon>
        <taxon>Bacillota</taxon>
        <taxon>Bacilli</taxon>
        <taxon>Lactobacillales</taxon>
        <taxon>Aerococcaceae</taxon>
        <taxon>Abiotrophia</taxon>
    </lineage>
</organism>
<dbReference type="AlphaFoldDB" id="A0A929QSV9"/>
<sequence>MISVFPSDATNDKNSLQATGYPILDNWCTSAELNMTLNGEQYVSFSIPIKAEGIKRELLPAEMDIIKILDNEDEFDYYRVKKIKRKGGLLDYHAEHISYDLISNIIEDINIVRLTGREAMARIQTGTQYKHPFEMSSDIAELRNMRIVRMNPIQAILASNKDNSFVNRFGGELKRRRFSLTMNQRIGSDLSDSIRSGKNLTGFESELDFDSVATRILPKAKNGVMLPEKYVDSPIINNYPFPRIKEISYPVEFEGEFDKLSEEEKKRVYEELRASAKRDFSNGIDRPKATYKVQFVQLERTEEYKDYKALENVKLGDKLTVHEETYDIEISARVVKIKYDLLNRKYLSVTLGSYKNGIVQSTMKTEYSAQSKIEEIARQANVMMRSIDGKSTNHFGPDQPATADENDLWVKRVGDRITMYQFQRVDGRLQWVDIGGDDNNREVIKRLEELDAQAKALGTRLDNLNLPSGLSLEEMAAKIEKLTEQSNVTIKAVGNDANMIYTENRIQEEVVTKNGVTVTVEDERLVLRHNGSGHTPGEQYNVSFEMEETERPYNTLAVANRDGKPFNYVAVPSNTHYLQKAGTSADGSTQRSTRVYHDTYTLTVRADGYYPMVVSVKVKEEVSKETLVSIGLIAMQASVNSIIDGLKNKLTVTNGDAGYVGLAMTNVNERWVQQI</sequence>
<feature type="domain" description="Tail spike" evidence="1">
    <location>
        <begin position="163"/>
        <end position="361"/>
    </location>
</feature>
<proteinExistence type="predicted"/>
<reference evidence="2" key="1">
    <citation type="submission" date="2020-04" db="EMBL/GenBank/DDBJ databases">
        <title>Deep metagenomics examines the oral microbiome during advanced dental caries in children, revealing novel taxa and co-occurrences with host molecules.</title>
        <authorList>
            <person name="Baker J.L."/>
            <person name="Morton J.T."/>
            <person name="Dinis M."/>
            <person name="Alvarez R."/>
            <person name="Tran N.C."/>
            <person name="Knight R."/>
            <person name="Edlund A."/>
        </authorList>
    </citation>
    <scope>NUCLEOTIDE SEQUENCE</scope>
    <source>
        <strain evidence="2">JCVI_23_bin.16</strain>
    </source>
</reference>
<comment type="caution">
    <text evidence="2">The sequence shown here is derived from an EMBL/GenBank/DDBJ whole genome shotgun (WGS) entry which is preliminary data.</text>
</comment>
<name>A0A929QSV9_ABIDE</name>
<dbReference type="Pfam" id="PF06605">
    <property type="entry name" value="Prophage_tail"/>
    <property type="match status" value="1"/>
</dbReference>
<dbReference type="NCBIfam" id="TIGR01665">
    <property type="entry name" value="put_anti_recept"/>
    <property type="match status" value="1"/>
</dbReference>
<evidence type="ECO:0000259" key="1">
    <source>
        <dbReference type="Pfam" id="PF06605"/>
    </source>
</evidence>
<dbReference type="EMBL" id="JABZFV010000004">
    <property type="protein sequence ID" value="MBF0934190.1"/>
    <property type="molecule type" value="Genomic_DNA"/>
</dbReference>